<sequence>MILAVLLASTIFVTTLTLHWAIMKRISIDRSRLTAPIFAGICLILLTMHFLEVGLYALGFELGRALELGDFRKPPSADFMDVYFFALATFTTLGLGKVMPTEHLAFIAGVSSFNGFLCISMSASFLFKLTPEVTDQSE</sequence>
<dbReference type="Gene3D" id="1.10.287.70">
    <property type="match status" value="1"/>
</dbReference>
<evidence type="ECO:0000313" key="4">
    <source>
        <dbReference type="Proteomes" id="UP000536835"/>
    </source>
</evidence>
<name>A0A7Y3RN03_9PROT</name>
<keyword evidence="1" id="KW-1133">Transmembrane helix</keyword>
<feature type="transmembrane region" description="Helical" evidence="1">
    <location>
        <begin position="104"/>
        <end position="127"/>
    </location>
</feature>
<dbReference type="SUPFAM" id="SSF81324">
    <property type="entry name" value="Voltage-gated potassium channels"/>
    <property type="match status" value="1"/>
</dbReference>
<dbReference type="Pfam" id="PF07885">
    <property type="entry name" value="Ion_trans_2"/>
    <property type="match status" value="1"/>
</dbReference>
<evidence type="ECO:0000256" key="1">
    <source>
        <dbReference type="SAM" id="Phobius"/>
    </source>
</evidence>
<evidence type="ECO:0000313" key="3">
    <source>
        <dbReference type="EMBL" id="NNU17058.1"/>
    </source>
</evidence>
<keyword evidence="3" id="KW-0813">Transport</keyword>
<dbReference type="GO" id="GO:0034220">
    <property type="term" value="P:monoatomic ion transmembrane transport"/>
    <property type="evidence" value="ECO:0007669"/>
    <property type="project" value="UniProtKB-KW"/>
</dbReference>
<organism evidence="3 4">
    <name type="scientific">Parvularcula mediterranea</name>
    <dbReference type="NCBI Taxonomy" id="2732508"/>
    <lineage>
        <taxon>Bacteria</taxon>
        <taxon>Pseudomonadati</taxon>
        <taxon>Pseudomonadota</taxon>
        <taxon>Alphaproteobacteria</taxon>
        <taxon>Parvularculales</taxon>
        <taxon>Parvularculaceae</taxon>
        <taxon>Parvularcula</taxon>
    </lineage>
</organism>
<dbReference type="RefSeq" id="WP_173200109.1">
    <property type="nucleotide sequence ID" value="NZ_JABFCX010000003.1"/>
</dbReference>
<feature type="domain" description="Potassium channel" evidence="2">
    <location>
        <begin position="76"/>
        <end position="128"/>
    </location>
</feature>
<dbReference type="Proteomes" id="UP000536835">
    <property type="component" value="Unassembled WGS sequence"/>
</dbReference>
<dbReference type="AlphaFoldDB" id="A0A7Y3RN03"/>
<feature type="transmembrane region" description="Helical" evidence="1">
    <location>
        <begin position="79"/>
        <end position="98"/>
    </location>
</feature>
<keyword evidence="3" id="KW-0407">Ion channel</keyword>
<protein>
    <submittedName>
        <fullName evidence="3">Two pore domain potassium channel family protein</fullName>
    </submittedName>
</protein>
<reference evidence="3 4" key="1">
    <citation type="submission" date="2020-05" db="EMBL/GenBank/DDBJ databases">
        <title>Parvularcula mediterraneae sp. nov., isolated from polypropylene straw from shallow seawater of the seashore of Laganas in Zakynthos island, Greece.</title>
        <authorList>
            <person name="Szabo I."/>
            <person name="Al-Omari J."/>
            <person name="Rado J."/>
            <person name="Szerdahelyi G.S."/>
        </authorList>
    </citation>
    <scope>NUCLEOTIDE SEQUENCE [LARGE SCALE GENOMIC DNA]</scope>
    <source>
        <strain evidence="3 4">ZS-1/3</strain>
    </source>
</reference>
<gene>
    <name evidence="3" type="ORF">HK107_12070</name>
</gene>
<comment type="caution">
    <text evidence="3">The sequence shown here is derived from an EMBL/GenBank/DDBJ whole genome shotgun (WGS) entry which is preliminary data.</text>
</comment>
<dbReference type="InterPro" id="IPR013099">
    <property type="entry name" value="K_chnl_dom"/>
</dbReference>
<keyword evidence="4" id="KW-1185">Reference proteome</keyword>
<keyword evidence="3" id="KW-0406">Ion transport</keyword>
<keyword evidence="1" id="KW-0812">Transmembrane</keyword>
<dbReference type="EMBL" id="JABFCX010000003">
    <property type="protein sequence ID" value="NNU17058.1"/>
    <property type="molecule type" value="Genomic_DNA"/>
</dbReference>
<evidence type="ECO:0000259" key="2">
    <source>
        <dbReference type="Pfam" id="PF07885"/>
    </source>
</evidence>
<keyword evidence="1" id="KW-0472">Membrane</keyword>
<proteinExistence type="predicted"/>
<feature type="transmembrane region" description="Helical" evidence="1">
    <location>
        <begin position="37"/>
        <end position="58"/>
    </location>
</feature>
<accession>A0A7Y3RN03</accession>